<evidence type="ECO:0000256" key="1">
    <source>
        <dbReference type="SAM" id="Phobius"/>
    </source>
</evidence>
<evidence type="ECO:0000313" key="3">
    <source>
        <dbReference type="Proteomes" id="UP000792457"/>
    </source>
</evidence>
<reference evidence="2" key="1">
    <citation type="submission" date="2013-04" db="EMBL/GenBank/DDBJ databases">
        <authorList>
            <person name="Qu J."/>
            <person name="Murali S.C."/>
            <person name="Bandaranaike D."/>
            <person name="Bellair M."/>
            <person name="Blankenburg K."/>
            <person name="Chao H."/>
            <person name="Dinh H."/>
            <person name="Doddapaneni H."/>
            <person name="Downs B."/>
            <person name="Dugan-Rocha S."/>
            <person name="Elkadiri S."/>
            <person name="Gnanaolivu R.D."/>
            <person name="Hernandez B."/>
            <person name="Javaid M."/>
            <person name="Jayaseelan J.C."/>
            <person name="Lee S."/>
            <person name="Li M."/>
            <person name="Ming W."/>
            <person name="Munidasa M."/>
            <person name="Muniz J."/>
            <person name="Nguyen L."/>
            <person name="Ongeri F."/>
            <person name="Osuji N."/>
            <person name="Pu L.-L."/>
            <person name="Puazo M."/>
            <person name="Qu C."/>
            <person name="Quiroz J."/>
            <person name="Raj R."/>
            <person name="Weissenberger G."/>
            <person name="Xin Y."/>
            <person name="Zou X."/>
            <person name="Han Y."/>
            <person name="Richards S."/>
            <person name="Worley K."/>
            <person name="Muzny D."/>
            <person name="Gibbs R."/>
        </authorList>
    </citation>
    <scope>NUCLEOTIDE SEQUENCE</scope>
    <source>
        <strain evidence="2">Sampled in the wild</strain>
    </source>
</reference>
<dbReference type="OrthoDB" id="8196393at2759"/>
<evidence type="ECO:0000313" key="2">
    <source>
        <dbReference type="EMBL" id="KAG8238513.1"/>
    </source>
</evidence>
<dbReference type="Proteomes" id="UP000792457">
    <property type="component" value="Unassembled WGS sequence"/>
</dbReference>
<protein>
    <submittedName>
        <fullName evidence="2">Uncharacterized protein</fullName>
    </submittedName>
</protein>
<keyword evidence="1" id="KW-0472">Membrane</keyword>
<keyword evidence="1" id="KW-1133">Transmembrane helix</keyword>
<feature type="transmembrane region" description="Helical" evidence="1">
    <location>
        <begin position="32"/>
        <end position="57"/>
    </location>
</feature>
<name>A0A8K0KUN1_LADFU</name>
<keyword evidence="3" id="KW-1185">Reference proteome</keyword>
<organism evidence="2 3">
    <name type="scientific">Ladona fulva</name>
    <name type="common">Scarce chaser dragonfly</name>
    <name type="synonym">Libellula fulva</name>
    <dbReference type="NCBI Taxonomy" id="123851"/>
    <lineage>
        <taxon>Eukaryota</taxon>
        <taxon>Metazoa</taxon>
        <taxon>Ecdysozoa</taxon>
        <taxon>Arthropoda</taxon>
        <taxon>Hexapoda</taxon>
        <taxon>Insecta</taxon>
        <taxon>Pterygota</taxon>
        <taxon>Palaeoptera</taxon>
        <taxon>Odonata</taxon>
        <taxon>Epiprocta</taxon>
        <taxon>Anisoptera</taxon>
        <taxon>Libelluloidea</taxon>
        <taxon>Libellulidae</taxon>
        <taxon>Ladona</taxon>
    </lineage>
</organism>
<proteinExistence type="predicted"/>
<comment type="caution">
    <text evidence="2">The sequence shown here is derived from an EMBL/GenBank/DDBJ whole genome shotgun (WGS) entry which is preliminary data.</text>
</comment>
<dbReference type="EMBL" id="KZ309362">
    <property type="protein sequence ID" value="KAG8238513.1"/>
    <property type="molecule type" value="Genomic_DNA"/>
</dbReference>
<reference evidence="2" key="2">
    <citation type="submission" date="2017-10" db="EMBL/GenBank/DDBJ databases">
        <title>Ladona fulva Genome sequencing and assembly.</title>
        <authorList>
            <person name="Murali S."/>
            <person name="Richards S."/>
            <person name="Bandaranaike D."/>
            <person name="Bellair M."/>
            <person name="Blankenburg K."/>
            <person name="Chao H."/>
            <person name="Dinh H."/>
            <person name="Doddapaneni H."/>
            <person name="Dugan-Rocha S."/>
            <person name="Elkadiri S."/>
            <person name="Gnanaolivu R."/>
            <person name="Hernandez B."/>
            <person name="Skinner E."/>
            <person name="Javaid M."/>
            <person name="Lee S."/>
            <person name="Li M."/>
            <person name="Ming W."/>
            <person name="Munidasa M."/>
            <person name="Muniz J."/>
            <person name="Nguyen L."/>
            <person name="Hughes D."/>
            <person name="Osuji N."/>
            <person name="Pu L.-L."/>
            <person name="Puazo M."/>
            <person name="Qu C."/>
            <person name="Quiroz J."/>
            <person name="Raj R."/>
            <person name="Weissenberger G."/>
            <person name="Xin Y."/>
            <person name="Zou X."/>
            <person name="Han Y."/>
            <person name="Worley K."/>
            <person name="Muzny D."/>
            <person name="Gibbs R."/>
        </authorList>
    </citation>
    <scope>NUCLEOTIDE SEQUENCE</scope>
    <source>
        <strain evidence="2">Sampled in the wild</strain>
    </source>
</reference>
<gene>
    <name evidence="2" type="ORF">J437_LFUL016179</name>
</gene>
<keyword evidence="1" id="KW-0812">Transmembrane</keyword>
<feature type="transmembrane region" description="Helical" evidence="1">
    <location>
        <begin position="191"/>
        <end position="212"/>
    </location>
</feature>
<dbReference type="AlphaFoldDB" id="A0A8K0KUN1"/>
<sequence>MLSNPLVRPLFHSIRHCKLNLQIEKALRLGTVALWCASLTLIVAQLSFHCFTCSLILRAASSPNNFHPFEDISSASAAFFKGCLRNSGIFRIFATLATPLEAGDVSNQALVEGELYFSWNIQTVLGGYGRFGVDYPFRRFDQGKYLGMFQSLSEEVKCPPQPLDFTLDIPRAERLMRQIEASKRRRCCGRALTAALALVFFLLTVVAVSLLYTRGKKFFGPL</sequence>
<accession>A0A8K0KUN1</accession>